<dbReference type="Gene3D" id="1.10.1740.10">
    <property type="match status" value="1"/>
</dbReference>
<comment type="caution">
    <text evidence="9">The sequence shown here is derived from an EMBL/GenBank/DDBJ whole genome shotgun (WGS) entry which is preliminary data.</text>
</comment>
<evidence type="ECO:0000256" key="6">
    <source>
        <dbReference type="RuleBase" id="RU000716"/>
    </source>
</evidence>
<dbReference type="SUPFAM" id="SSF88946">
    <property type="entry name" value="Sigma2 domain of RNA polymerase sigma factors"/>
    <property type="match status" value="1"/>
</dbReference>
<dbReference type="InterPro" id="IPR039425">
    <property type="entry name" value="RNA_pol_sigma-70-like"/>
</dbReference>
<dbReference type="InterPro" id="IPR013249">
    <property type="entry name" value="RNA_pol_sigma70_r4_t2"/>
</dbReference>
<evidence type="ECO:0000256" key="3">
    <source>
        <dbReference type="ARBA" id="ARBA00023082"/>
    </source>
</evidence>
<dbReference type="PANTHER" id="PTHR43133:SF51">
    <property type="entry name" value="RNA POLYMERASE SIGMA FACTOR"/>
    <property type="match status" value="1"/>
</dbReference>
<evidence type="ECO:0000256" key="1">
    <source>
        <dbReference type="ARBA" id="ARBA00010641"/>
    </source>
</evidence>
<accession>A0ABW4CFG3</accession>
<evidence type="ECO:0000313" key="9">
    <source>
        <dbReference type="EMBL" id="MFD1428520.1"/>
    </source>
</evidence>
<evidence type="ECO:0000259" key="8">
    <source>
        <dbReference type="Pfam" id="PF08281"/>
    </source>
</evidence>
<evidence type="ECO:0000313" key="10">
    <source>
        <dbReference type="Proteomes" id="UP001597282"/>
    </source>
</evidence>
<dbReference type="EMBL" id="JBHTNU010000026">
    <property type="protein sequence ID" value="MFD1428520.1"/>
    <property type="molecule type" value="Genomic_DNA"/>
</dbReference>
<protein>
    <recommendedName>
        <fullName evidence="6">RNA polymerase sigma factor</fullName>
    </recommendedName>
</protein>
<dbReference type="PROSITE" id="PS01063">
    <property type="entry name" value="SIGMA70_ECF"/>
    <property type="match status" value="1"/>
</dbReference>
<dbReference type="PANTHER" id="PTHR43133">
    <property type="entry name" value="RNA POLYMERASE ECF-TYPE SIGMA FACTO"/>
    <property type="match status" value="1"/>
</dbReference>
<dbReference type="CDD" id="cd06171">
    <property type="entry name" value="Sigma70_r4"/>
    <property type="match status" value="1"/>
</dbReference>
<sequence length="202" mass="23829">MDGSLEKAGKGDDEYTIDEKKWITLAQSGDQNAFIQLIRPYEHPLYLLAYRKLQHPQEAEDIVQETLLRAYLHLGRFNCGNQFSAWIYRIASNLCIDRIRKKKAEFYLDAPLDRGKECCLYQFIPATDKTPEEHFFEREQRREVRRAMHELPSHYQSVMFMRYMKEMPLAEIGEALSMPVTTVKTRVHRGRKALVKQLIPTY</sequence>
<comment type="similarity">
    <text evidence="1 6">Belongs to the sigma-70 factor family. ECF subfamily.</text>
</comment>
<proteinExistence type="inferred from homology"/>
<keyword evidence="5 6" id="KW-0804">Transcription</keyword>
<dbReference type="Gene3D" id="1.10.10.10">
    <property type="entry name" value="Winged helix-like DNA-binding domain superfamily/Winged helix DNA-binding domain"/>
    <property type="match status" value="1"/>
</dbReference>
<dbReference type="InterPro" id="IPR007627">
    <property type="entry name" value="RNA_pol_sigma70_r2"/>
</dbReference>
<evidence type="ECO:0000256" key="4">
    <source>
        <dbReference type="ARBA" id="ARBA00023125"/>
    </source>
</evidence>
<dbReference type="Pfam" id="PF08281">
    <property type="entry name" value="Sigma70_r4_2"/>
    <property type="match status" value="1"/>
</dbReference>
<evidence type="ECO:0000259" key="7">
    <source>
        <dbReference type="Pfam" id="PF04542"/>
    </source>
</evidence>
<feature type="domain" description="RNA polymerase sigma factor 70 region 4 type 2" evidence="8">
    <location>
        <begin position="142"/>
        <end position="194"/>
    </location>
</feature>
<dbReference type="InterPro" id="IPR014284">
    <property type="entry name" value="RNA_pol_sigma-70_dom"/>
</dbReference>
<feature type="domain" description="RNA polymerase sigma-70 region 2" evidence="7">
    <location>
        <begin position="37"/>
        <end position="103"/>
    </location>
</feature>
<keyword evidence="2 6" id="KW-0805">Transcription regulation</keyword>
<reference evidence="10" key="1">
    <citation type="journal article" date="2019" name="Int. J. Syst. Evol. Microbiol.">
        <title>The Global Catalogue of Microorganisms (GCM) 10K type strain sequencing project: providing services to taxonomists for standard genome sequencing and annotation.</title>
        <authorList>
            <consortium name="The Broad Institute Genomics Platform"/>
            <consortium name="The Broad Institute Genome Sequencing Center for Infectious Disease"/>
            <person name="Wu L."/>
            <person name="Ma J."/>
        </authorList>
    </citation>
    <scope>NUCLEOTIDE SEQUENCE [LARGE SCALE GENOMIC DNA]</scope>
    <source>
        <strain evidence="10">S1</strain>
    </source>
</reference>
<dbReference type="InterPro" id="IPR000838">
    <property type="entry name" value="RNA_pol_sigma70_ECF_CS"/>
</dbReference>
<dbReference type="SUPFAM" id="SSF88659">
    <property type="entry name" value="Sigma3 and sigma4 domains of RNA polymerase sigma factors"/>
    <property type="match status" value="1"/>
</dbReference>
<evidence type="ECO:0000256" key="2">
    <source>
        <dbReference type="ARBA" id="ARBA00023015"/>
    </source>
</evidence>
<dbReference type="Pfam" id="PF04542">
    <property type="entry name" value="Sigma70_r2"/>
    <property type="match status" value="1"/>
</dbReference>
<keyword evidence="10" id="KW-1185">Reference proteome</keyword>
<dbReference type="InterPro" id="IPR013324">
    <property type="entry name" value="RNA_pol_sigma_r3/r4-like"/>
</dbReference>
<keyword evidence="3 6" id="KW-0731">Sigma factor</keyword>
<dbReference type="Proteomes" id="UP001597282">
    <property type="component" value="Unassembled WGS sequence"/>
</dbReference>
<organism evidence="9 10">
    <name type="scientific">Kroppenstedtia sanguinis</name>
    <dbReference type="NCBI Taxonomy" id="1380684"/>
    <lineage>
        <taxon>Bacteria</taxon>
        <taxon>Bacillati</taxon>
        <taxon>Bacillota</taxon>
        <taxon>Bacilli</taxon>
        <taxon>Bacillales</taxon>
        <taxon>Thermoactinomycetaceae</taxon>
        <taxon>Kroppenstedtia</taxon>
    </lineage>
</organism>
<dbReference type="NCBIfam" id="TIGR02937">
    <property type="entry name" value="sigma70-ECF"/>
    <property type="match status" value="1"/>
</dbReference>
<evidence type="ECO:0000256" key="5">
    <source>
        <dbReference type="ARBA" id="ARBA00023163"/>
    </source>
</evidence>
<keyword evidence="4 6" id="KW-0238">DNA-binding</keyword>
<name>A0ABW4CFG3_9BACL</name>
<dbReference type="InterPro" id="IPR036388">
    <property type="entry name" value="WH-like_DNA-bd_sf"/>
</dbReference>
<dbReference type="InterPro" id="IPR013325">
    <property type="entry name" value="RNA_pol_sigma_r2"/>
</dbReference>
<gene>
    <name evidence="9" type="ORF">ACFQ4Y_16595</name>
</gene>